<dbReference type="AlphaFoldDB" id="A0A2M7RGV5"/>
<comment type="similarity">
    <text evidence="1 8 9">Belongs to the class-I aminoacyl-tRNA synthetase family.</text>
</comment>
<keyword evidence="4 8" id="KW-0067">ATP-binding</keyword>
<dbReference type="CDD" id="cd00806">
    <property type="entry name" value="TrpRS_core"/>
    <property type="match status" value="1"/>
</dbReference>
<dbReference type="GO" id="GO:0004830">
    <property type="term" value="F:tryptophan-tRNA ligase activity"/>
    <property type="evidence" value="ECO:0007669"/>
    <property type="project" value="UniProtKB-UniRule"/>
</dbReference>
<dbReference type="InterPro" id="IPR050203">
    <property type="entry name" value="Trp-tRNA_synthetase"/>
</dbReference>
<keyword evidence="2 8" id="KW-0436">Ligase</keyword>
<dbReference type="Proteomes" id="UP000230238">
    <property type="component" value="Unassembled WGS sequence"/>
</dbReference>
<sequence length="329" mass="37379">MNKPILISGIQPTGKLHLGNYLGVLKNFVELQNSDKYQCYFFIADYHSLTEDFNTKEKSKQILDLIADYLAAGIDPKKSVIFIQSAVPAHVELAVILNNFTPFGELRRMTQFKEKSQENPFNINAGLFDYPVLMAADILLYDAQFVPVGEDQLQHLELTRTLARKFNSKFGKTFIEPKPLLTKAPRLMSLDDPMKKMSKSQAAGCLFIDDKPLMIKEKIKKAVTDSGKEIRYDPQIKPALSNLILIFSALSNYSIKAVERRFKNKGYAEFKKELAEIIIKTLVPFQKKKKKLKKQTSFIKKIISQGNKKANGVSSKKLLQIKEKIGLKI</sequence>
<dbReference type="GO" id="GO:0005829">
    <property type="term" value="C:cytosol"/>
    <property type="evidence" value="ECO:0007669"/>
    <property type="project" value="TreeGrafter"/>
</dbReference>
<dbReference type="PRINTS" id="PR01039">
    <property type="entry name" value="TRNASYNTHTRP"/>
</dbReference>
<proteinExistence type="inferred from homology"/>
<feature type="short sequence motif" description="'KMSKS' region" evidence="8">
    <location>
        <begin position="196"/>
        <end position="200"/>
    </location>
</feature>
<dbReference type="EC" id="6.1.1.2" evidence="8"/>
<dbReference type="EMBL" id="PFME01000031">
    <property type="protein sequence ID" value="PIY95787.1"/>
    <property type="molecule type" value="Genomic_DNA"/>
</dbReference>
<dbReference type="InterPro" id="IPR002305">
    <property type="entry name" value="aa-tRNA-synth_Ic"/>
</dbReference>
<evidence type="ECO:0000256" key="6">
    <source>
        <dbReference type="ARBA" id="ARBA00023146"/>
    </source>
</evidence>
<organism evidence="10 11">
    <name type="scientific">Candidatus Jorgensenbacteria bacterium CG_4_10_14_0_8_um_filter_39_13</name>
    <dbReference type="NCBI Taxonomy" id="1974589"/>
    <lineage>
        <taxon>Bacteria</taxon>
        <taxon>Candidatus Joergenseniibacteriota</taxon>
    </lineage>
</organism>
<dbReference type="HAMAP" id="MF_00140_B">
    <property type="entry name" value="Trp_tRNA_synth_B"/>
    <property type="match status" value="1"/>
</dbReference>
<evidence type="ECO:0000256" key="8">
    <source>
        <dbReference type="HAMAP-Rule" id="MF_00140"/>
    </source>
</evidence>
<evidence type="ECO:0000256" key="7">
    <source>
        <dbReference type="ARBA" id="ARBA00049929"/>
    </source>
</evidence>
<comment type="subcellular location">
    <subcellularLocation>
        <location evidence="8">Cytoplasm</location>
    </subcellularLocation>
</comment>
<keyword evidence="8" id="KW-0963">Cytoplasm</keyword>
<dbReference type="InterPro" id="IPR014729">
    <property type="entry name" value="Rossmann-like_a/b/a_fold"/>
</dbReference>
<feature type="binding site" evidence="8">
    <location>
        <begin position="11"/>
        <end position="13"/>
    </location>
    <ligand>
        <name>ATP</name>
        <dbReference type="ChEBI" id="CHEBI:30616"/>
    </ligand>
</feature>
<evidence type="ECO:0000256" key="3">
    <source>
        <dbReference type="ARBA" id="ARBA00022741"/>
    </source>
</evidence>
<name>A0A2M7RGV5_9BACT</name>
<dbReference type="NCBIfam" id="TIGR00233">
    <property type="entry name" value="trpS"/>
    <property type="match status" value="1"/>
</dbReference>
<reference evidence="11" key="1">
    <citation type="submission" date="2017-09" db="EMBL/GenBank/DDBJ databases">
        <title>Depth-based differentiation of microbial function through sediment-hosted aquifers and enrichment of novel symbionts in the deep terrestrial subsurface.</title>
        <authorList>
            <person name="Probst A.J."/>
            <person name="Ladd B."/>
            <person name="Jarett J.K."/>
            <person name="Geller-Mcgrath D.E."/>
            <person name="Sieber C.M.K."/>
            <person name="Emerson J.B."/>
            <person name="Anantharaman K."/>
            <person name="Thomas B.C."/>
            <person name="Malmstrom R."/>
            <person name="Stieglmeier M."/>
            <person name="Klingl A."/>
            <person name="Woyke T."/>
            <person name="Ryan C.M."/>
            <person name="Banfield J.F."/>
        </authorList>
    </citation>
    <scope>NUCLEOTIDE SEQUENCE [LARGE SCALE GENOMIC DNA]</scope>
</reference>
<feature type="binding site" evidence="8">
    <location>
        <begin position="149"/>
        <end position="151"/>
    </location>
    <ligand>
        <name>ATP</name>
        <dbReference type="ChEBI" id="CHEBI:30616"/>
    </ligand>
</feature>
<gene>
    <name evidence="8 10" type="primary">trpS</name>
    <name evidence="10" type="ORF">COY65_02295</name>
</gene>
<comment type="catalytic activity">
    <reaction evidence="7 8">
        <text>tRNA(Trp) + L-tryptophan + ATP = L-tryptophyl-tRNA(Trp) + AMP + diphosphate + H(+)</text>
        <dbReference type="Rhea" id="RHEA:24080"/>
        <dbReference type="Rhea" id="RHEA-COMP:9671"/>
        <dbReference type="Rhea" id="RHEA-COMP:9705"/>
        <dbReference type="ChEBI" id="CHEBI:15378"/>
        <dbReference type="ChEBI" id="CHEBI:30616"/>
        <dbReference type="ChEBI" id="CHEBI:33019"/>
        <dbReference type="ChEBI" id="CHEBI:57912"/>
        <dbReference type="ChEBI" id="CHEBI:78442"/>
        <dbReference type="ChEBI" id="CHEBI:78535"/>
        <dbReference type="ChEBI" id="CHEBI:456215"/>
        <dbReference type="EC" id="6.1.1.2"/>
    </reaction>
</comment>
<comment type="subunit">
    <text evidence="8">Homodimer.</text>
</comment>
<feature type="binding site" evidence="8">
    <location>
        <begin position="196"/>
        <end position="200"/>
    </location>
    <ligand>
        <name>ATP</name>
        <dbReference type="ChEBI" id="CHEBI:30616"/>
    </ligand>
</feature>
<dbReference type="InterPro" id="IPR001412">
    <property type="entry name" value="aa-tRNA-synth_I_CS"/>
</dbReference>
<feature type="binding site" evidence="8">
    <location>
        <position position="137"/>
    </location>
    <ligand>
        <name>L-tryptophan</name>
        <dbReference type="ChEBI" id="CHEBI:57912"/>
    </ligand>
</feature>
<dbReference type="InterPro" id="IPR024109">
    <property type="entry name" value="Trp-tRNA-ligase_bac-type"/>
</dbReference>
<dbReference type="Gene3D" id="1.10.240.10">
    <property type="entry name" value="Tyrosyl-Transfer RNA Synthetase"/>
    <property type="match status" value="1"/>
</dbReference>
<evidence type="ECO:0000313" key="11">
    <source>
        <dbReference type="Proteomes" id="UP000230238"/>
    </source>
</evidence>
<keyword evidence="6 8" id="KW-0030">Aminoacyl-tRNA synthetase</keyword>
<feature type="binding site" evidence="8">
    <location>
        <begin position="19"/>
        <end position="20"/>
    </location>
    <ligand>
        <name>ATP</name>
        <dbReference type="ChEBI" id="CHEBI:30616"/>
    </ligand>
</feature>
<dbReference type="PANTHER" id="PTHR43766:SF1">
    <property type="entry name" value="TRYPTOPHAN--TRNA LIGASE, MITOCHONDRIAL"/>
    <property type="match status" value="1"/>
</dbReference>
<evidence type="ECO:0000256" key="9">
    <source>
        <dbReference type="RuleBase" id="RU363036"/>
    </source>
</evidence>
<comment type="function">
    <text evidence="8">Catalyzes the attachment of tryptophan to tRNA(Trp).</text>
</comment>
<feature type="binding site" evidence="8">
    <location>
        <position position="187"/>
    </location>
    <ligand>
        <name>ATP</name>
        <dbReference type="ChEBI" id="CHEBI:30616"/>
    </ligand>
</feature>
<accession>A0A2M7RGV5</accession>
<evidence type="ECO:0000256" key="2">
    <source>
        <dbReference type="ARBA" id="ARBA00022598"/>
    </source>
</evidence>
<keyword evidence="5 8" id="KW-0648">Protein biosynthesis</keyword>
<dbReference type="Pfam" id="PF00579">
    <property type="entry name" value="tRNA-synt_1b"/>
    <property type="match status" value="1"/>
</dbReference>
<evidence type="ECO:0000256" key="1">
    <source>
        <dbReference type="ARBA" id="ARBA00005594"/>
    </source>
</evidence>
<dbReference type="SUPFAM" id="SSF52374">
    <property type="entry name" value="Nucleotidylyl transferase"/>
    <property type="match status" value="1"/>
</dbReference>
<dbReference type="InterPro" id="IPR002306">
    <property type="entry name" value="Trp-tRNA-ligase"/>
</dbReference>
<feature type="short sequence motif" description="'HIGH' region" evidence="8">
    <location>
        <begin position="12"/>
        <end position="20"/>
    </location>
</feature>
<dbReference type="GO" id="GO:0006436">
    <property type="term" value="P:tryptophanyl-tRNA aminoacylation"/>
    <property type="evidence" value="ECO:0007669"/>
    <property type="project" value="UniProtKB-UniRule"/>
</dbReference>
<comment type="caution">
    <text evidence="10">The sequence shown here is derived from an EMBL/GenBank/DDBJ whole genome shotgun (WGS) entry which is preliminary data.</text>
</comment>
<evidence type="ECO:0000256" key="5">
    <source>
        <dbReference type="ARBA" id="ARBA00022917"/>
    </source>
</evidence>
<evidence type="ECO:0000313" key="10">
    <source>
        <dbReference type="EMBL" id="PIY95787.1"/>
    </source>
</evidence>
<dbReference type="PANTHER" id="PTHR43766">
    <property type="entry name" value="TRYPTOPHAN--TRNA LIGASE, MITOCHONDRIAL"/>
    <property type="match status" value="1"/>
</dbReference>
<dbReference type="PROSITE" id="PS00178">
    <property type="entry name" value="AA_TRNA_LIGASE_I"/>
    <property type="match status" value="1"/>
</dbReference>
<protein>
    <recommendedName>
        <fullName evidence="8">Tryptophan--tRNA ligase</fullName>
        <ecNumber evidence="8">6.1.1.2</ecNumber>
    </recommendedName>
    <alternativeName>
        <fullName evidence="8">Tryptophanyl-tRNA synthetase</fullName>
        <shortName evidence="8">TrpRS</shortName>
    </alternativeName>
</protein>
<dbReference type="GO" id="GO:0005524">
    <property type="term" value="F:ATP binding"/>
    <property type="evidence" value="ECO:0007669"/>
    <property type="project" value="UniProtKB-UniRule"/>
</dbReference>
<dbReference type="Gene3D" id="3.40.50.620">
    <property type="entry name" value="HUPs"/>
    <property type="match status" value="1"/>
</dbReference>
<keyword evidence="3 8" id="KW-0547">Nucleotide-binding</keyword>
<evidence type="ECO:0000256" key="4">
    <source>
        <dbReference type="ARBA" id="ARBA00022840"/>
    </source>
</evidence>